<dbReference type="InterPro" id="IPR022775">
    <property type="entry name" value="AP_mu_sigma_su"/>
</dbReference>
<feature type="domain" description="AP complex mu/sigma subunit" evidence="7">
    <location>
        <begin position="1"/>
        <end position="141"/>
    </location>
</feature>
<evidence type="ECO:0000256" key="4">
    <source>
        <dbReference type="ARBA" id="ARBA00022927"/>
    </source>
</evidence>
<dbReference type="GO" id="GO:0012505">
    <property type="term" value="C:endomembrane system"/>
    <property type="evidence" value="ECO:0007669"/>
    <property type="project" value="UniProtKB-SubCell"/>
</dbReference>
<dbReference type="Gene3D" id="3.30.450.60">
    <property type="match status" value="1"/>
</dbReference>
<dbReference type="InterPro" id="IPR011012">
    <property type="entry name" value="Longin-like_dom_sf"/>
</dbReference>
<keyword evidence="9" id="KW-1185">Reference proteome</keyword>
<organism evidence="8 9">
    <name type="scientific">Smittium simulii</name>
    <dbReference type="NCBI Taxonomy" id="133385"/>
    <lineage>
        <taxon>Eukaryota</taxon>
        <taxon>Fungi</taxon>
        <taxon>Fungi incertae sedis</taxon>
        <taxon>Zoopagomycota</taxon>
        <taxon>Kickxellomycotina</taxon>
        <taxon>Harpellomycetes</taxon>
        <taxon>Harpellales</taxon>
        <taxon>Legeriomycetaceae</taxon>
        <taxon>Smittium</taxon>
    </lineage>
</organism>
<keyword evidence="4 6" id="KW-0653">Protein transport</keyword>
<dbReference type="InterPro" id="IPR000804">
    <property type="entry name" value="Clathrin_sm-chain_CS"/>
</dbReference>
<dbReference type="FunFam" id="3.30.450.60:FF:000010">
    <property type="entry name" value="AP complex subunit sigma"/>
    <property type="match status" value="1"/>
</dbReference>
<evidence type="ECO:0000313" key="8">
    <source>
        <dbReference type="EMBL" id="PVU86921.1"/>
    </source>
</evidence>
<evidence type="ECO:0000259" key="7">
    <source>
        <dbReference type="Pfam" id="PF01217"/>
    </source>
</evidence>
<evidence type="ECO:0000256" key="1">
    <source>
        <dbReference type="ARBA" id="ARBA00004308"/>
    </source>
</evidence>
<dbReference type="PANTHER" id="PTHR11753">
    <property type="entry name" value="ADAPTOR COMPLEXES SMALL SUBUNIT FAMILY"/>
    <property type="match status" value="1"/>
</dbReference>
<comment type="caution">
    <text evidence="8">The sequence shown here is derived from an EMBL/GenBank/DDBJ whole genome shotgun (WGS) entry which is preliminary data.</text>
</comment>
<keyword evidence="3 6" id="KW-0813">Transport</keyword>
<comment type="similarity">
    <text evidence="2 6">Belongs to the adaptor complexes small subunit family.</text>
</comment>
<dbReference type="STRING" id="133385.A0A2T9Y3L6"/>
<evidence type="ECO:0000256" key="2">
    <source>
        <dbReference type="ARBA" id="ARBA00006972"/>
    </source>
</evidence>
<dbReference type="GO" id="GO:0030117">
    <property type="term" value="C:membrane coat"/>
    <property type="evidence" value="ECO:0007669"/>
    <property type="project" value="InterPro"/>
</dbReference>
<dbReference type="Proteomes" id="UP000245383">
    <property type="component" value="Unassembled WGS sequence"/>
</dbReference>
<name>A0A2T9Y3L6_9FUNG</name>
<dbReference type="EMBL" id="MBFR01000582">
    <property type="protein sequence ID" value="PVU86921.1"/>
    <property type="molecule type" value="Genomic_DNA"/>
</dbReference>
<evidence type="ECO:0000256" key="3">
    <source>
        <dbReference type="ARBA" id="ARBA00022448"/>
    </source>
</evidence>
<dbReference type="Pfam" id="PF01217">
    <property type="entry name" value="Clat_adaptor_s"/>
    <property type="match status" value="1"/>
</dbReference>
<dbReference type="PIRSF" id="PIRSF015588">
    <property type="entry name" value="AP_complex_sigma"/>
    <property type="match status" value="1"/>
</dbReference>
<evidence type="ECO:0000256" key="5">
    <source>
        <dbReference type="ARBA" id="ARBA00023136"/>
    </source>
</evidence>
<dbReference type="OrthoDB" id="371463at2759"/>
<keyword evidence="5 6" id="KW-0472">Membrane</keyword>
<dbReference type="GO" id="GO:0016192">
    <property type="term" value="P:vesicle-mediated transport"/>
    <property type="evidence" value="ECO:0007669"/>
    <property type="project" value="InterPro"/>
</dbReference>
<sequence length="143" mass="17130">MIQFILVQNRQGKTRIEKWFARRDVEQTKEIKARVHSLVLSRNKNFHTNFIDFEEFRIVYRRYAGLYFCFCVDAGDNLMSYMESIHLFVEILDVIFENVTELDLIFNFFKVYAVIDEMFLAGEIEETSKEDIIHRIEALEALE</sequence>
<dbReference type="SUPFAM" id="SSF64356">
    <property type="entry name" value="SNARE-like"/>
    <property type="match status" value="1"/>
</dbReference>
<gene>
    <name evidence="8" type="ORF">BB561_006505</name>
</gene>
<dbReference type="PROSITE" id="PS00989">
    <property type="entry name" value="CLAT_ADAPTOR_S"/>
    <property type="match status" value="1"/>
</dbReference>
<comment type="subcellular location">
    <subcellularLocation>
        <location evidence="1">Endomembrane system</location>
    </subcellularLocation>
</comment>
<protein>
    <recommendedName>
        <fullName evidence="6">AP complex subunit sigma</fullName>
    </recommendedName>
</protein>
<dbReference type="GO" id="GO:0006886">
    <property type="term" value="P:intracellular protein transport"/>
    <property type="evidence" value="ECO:0007669"/>
    <property type="project" value="UniProtKB-UniRule"/>
</dbReference>
<dbReference type="AlphaFoldDB" id="A0A2T9Y3L6"/>
<evidence type="ECO:0000256" key="6">
    <source>
        <dbReference type="PIRNR" id="PIRNR015588"/>
    </source>
</evidence>
<dbReference type="InterPro" id="IPR016635">
    <property type="entry name" value="AP_complex_ssu"/>
</dbReference>
<accession>A0A2T9Y3L6</accession>
<evidence type="ECO:0000313" key="9">
    <source>
        <dbReference type="Proteomes" id="UP000245383"/>
    </source>
</evidence>
<reference evidence="8 9" key="1">
    <citation type="journal article" date="2018" name="MBio">
        <title>Comparative Genomics Reveals the Core Gene Toolbox for the Fungus-Insect Symbiosis.</title>
        <authorList>
            <person name="Wang Y."/>
            <person name="Stata M."/>
            <person name="Wang W."/>
            <person name="Stajich J.E."/>
            <person name="White M.M."/>
            <person name="Moncalvo J.M."/>
        </authorList>
    </citation>
    <scope>NUCLEOTIDE SEQUENCE [LARGE SCALE GENOMIC DNA]</scope>
    <source>
        <strain evidence="8 9">SWE-8-4</strain>
    </source>
</reference>
<proteinExistence type="inferred from homology"/>